<comment type="subcellular location">
    <subcellularLocation>
        <location evidence="1">Nucleus</location>
    </subcellularLocation>
</comment>
<dbReference type="InterPro" id="IPR036093">
    <property type="entry name" value="NAC_dom_sf"/>
</dbReference>
<evidence type="ECO:0000256" key="4">
    <source>
        <dbReference type="ARBA" id="ARBA00023163"/>
    </source>
</evidence>
<dbReference type="InterPro" id="IPR003441">
    <property type="entry name" value="NAC-dom"/>
</dbReference>
<comment type="caution">
    <text evidence="7">The sequence shown here is derived from an EMBL/GenBank/DDBJ whole genome shotgun (WGS) entry which is preliminary data.</text>
</comment>
<sequence>MGGYQVPVGYRFTPSEEELLLHYLFPRMNGEDYPKGVVPDCDLYGTKEPWEIWRDFHSSPDDQEDIYVFTTLKKKTPNGSRFCRTVGATGTGVWKGEDSGKKIRARGSDIGIRKRFRYMNPGSPHDDRWIMFEFQLDESLVRVRNKETIVLCLVRKKETSGKSKLEERQNHEVDMASHGEIQAQHVHDGQQQHIDASAYDQLRFLDDFLVNDVEGEQDTMVNPSFLAQYDQQDAVGTSTEDELRVLEDFLMNDVEGEQDNMVNPSLLAQYDQQDAVGTSTEDELRFLEDFLMNDVEGEQDNMVNPALLAQYGHQGTSIEDQLRFFEDYLMSDMEG</sequence>
<proteinExistence type="predicted"/>
<evidence type="ECO:0000256" key="1">
    <source>
        <dbReference type="ARBA" id="ARBA00004123"/>
    </source>
</evidence>
<dbReference type="PROSITE" id="PS51005">
    <property type="entry name" value="NAC"/>
    <property type="match status" value="1"/>
</dbReference>
<keyword evidence="8" id="KW-1185">Reference proteome</keyword>
<dbReference type="GO" id="GO:0005634">
    <property type="term" value="C:nucleus"/>
    <property type="evidence" value="ECO:0007669"/>
    <property type="project" value="UniProtKB-SubCell"/>
</dbReference>
<dbReference type="SUPFAM" id="SSF101941">
    <property type="entry name" value="NAC domain"/>
    <property type="match status" value="1"/>
</dbReference>
<evidence type="ECO:0000256" key="2">
    <source>
        <dbReference type="ARBA" id="ARBA00023015"/>
    </source>
</evidence>
<evidence type="ECO:0000256" key="3">
    <source>
        <dbReference type="ARBA" id="ARBA00023125"/>
    </source>
</evidence>
<dbReference type="Gene3D" id="2.170.150.80">
    <property type="entry name" value="NAC domain"/>
    <property type="match status" value="1"/>
</dbReference>
<evidence type="ECO:0000313" key="7">
    <source>
        <dbReference type="EMBL" id="PQQ18723.1"/>
    </source>
</evidence>
<dbReference type="Pfam" id="PF02365">
    <property type="entry name" value="NAM"/>
    <property type="match status" value="1"/>
</dbReference>
<keyword evidence="3" id="KW-0238">DNA-binding</keyword>
<evidence type="ECO:0000313" key="8">
    <source>
        <dbReference type="Proteomes" id="UP000250321"/>
    </source>
</evidence>
<name>A0A314ZJZ7_PRUYE</name>
<dbReference type="GO" id="GO:0003677">
    <property type="term" value="F:DNA binding"/>
    <property type="evidence" value="ECO:0007669"/>
    <property type="project" value="UniProtKB-KW"/>
</dbReference>
<dbReference type="AlphaFoldDB" id="A0A314ZJZ7"/>
<organism evidence="7 8">
    <name type="scientific">Prunus yedoensis var. nudiflora</name>
    <dbReference type="NCBI Taxonomy" id="2094558"/>
    <lineage>
        <taxon>Eukaryota</taxon>
        <taxon>Viridiplantae</taxon>
        <taxon>Streptophyta</taxon>
        <taxon>Embryophyta</taxon>
        <taxon>Tracheophyta</taxon>
        <taxon>Spermatophyta</taxon>
        <taxon>Magnoliopsida</taxon>
        <taxon>eudicotyledons</taxon>
        <taxon>Gunneridae</taxon>
        <taxon>Pentapetalae</taxon>
        <taxon>rosids</taxon>
        <taxon>fabids</taxon>
        <taxon>Rosales</taxon>
        <taxon>Rosaceae</taxon>
        <taxon>Amygdaloideae</taxon>
        <taxon>Amygdaleae</taxon>
        <taxon>Prunus</taxon>
    </lineage>
</organism>
<dbReference type="EMBL" id="PJQY01000099">
    <property type="protein sequence ID" value="PQQ18723.1"/>
    <property type="molecule type" value="Genomic_DNA"/>
</dbReference>
<dbReference type="GO" id="GO:0006355">
    <property type="term" value="P:regulation of DNA-templated transcription"/>
    <property type="evidence" value="ECO:0007669"/>
    <property type="project" value="InterPro"/>
</dbReference>
<keyword evidence="5" id="KW-0539">Nucleus</keyword>
<dbReference type="STRING" id="2094558.A0A314ZJZ7"/>
<reference evidence="7 8" key="1">
    <citation type="submission" date="2018-02" db="EMBL/GenBank/DDBJ databases">
        <title>Draft genome of wild Prunus yedoensis var. nudiflora.</title>
        <authorList>
            <person name="Baek S."/>
            <person name="Kim J.-H."/>
            <person name="Choi K."/>
            <person name="Kim G.-B."/>
            <person name="Cho A."/>
            <person name="Jang H."/>
            <person name="Shin C.-H."/>
            <person name="Yu H.-J."/>
            <person name="Mun J.-H."/>
        </authorList>
    </citation>
    <scope>NUCLEOTIDE SEQUENCE [LARGE SCALE GENOMIC DNA]</scope>
    <source>
        <strain evidence="8">cv. Jeju island</strain>
        <tissue evidence="7">Leaf</tissue>
    </source>
</reference>
<gene>
    <name evidence="7" type="ORF">Pyn_30080</name>
</gene>
<evidence type="ECO:0000259" key="6">
    <source>
        <dbReference type="PROSITE" id="PS51005"/>
    </source>
</evidence>
<keyword evidence="4" id="KW-0804">Transcription</keyword>
<dbReference type="OrthoDB" id="1165181at2759"/>
<evidence type="ECO:0000256" key="5">
    <source>
        <dbReference type="ARBA" id="ARBA00023242"/>
    </source>
</evidence>
<protein>
    <recommendedName>
        <fullName evidence="6">NAC domain-containing protein</fullName>
    </recommendedName>
</protein>
<keyword evidence="2" id="KW-0805">Transcription regulation</keyword>
<dbReference type="Proteomes" id="UP000250321">
    <property type="component" value="Unassembled WGS sequence"/>
</dbReference>
<feature type="domain" description="NAC" evidence="6">
    <location>
        <begin position="6"/>
        <end position="157"/>
    </location>
</feature>
<accession>A0A314ZJZ7</accession>
<dbReference type="PANTHER" id="PTHR31989">
    <property type="entry name" value="NAC DOMAIN-CONTAINING PROTEIN 82-RELATED"/>
    <property type="match status" value="1"/>
</dbReference>